<gene>
    <name evidence="2" type="ORF">HDF12_004531</name>
</gene>
<dbReference type="AlphaFoldDB" id="A0A7Y9NRB2"/>
<dbReference type="EMBL" id="JACCCV010000003">
    <property type="protein sequence ID" value="NYF54109.1"/>
    <property type="molecule type" value="Genomic_DNA"/>
</dbReference>
<dbReference type="InterPro" id="IPR038161">
    <property type="entry name" value="VirB9/CagX/TrbG_C_sf"/>
</dbReference>
<feature type="chain" id="PRO_5030849239" evidence="1">
    <location>
        <begin position="20"/>
        <end position="272"/>
    </location>
</feature>
<dbReference type="Gene3D" id="2.60.40.2500">
    <property type="match status" value="1"/>
</dbReference>
<evidence type="ECO:0000256" key="1">
    <source>
        <dbReference type="SAM" id="SignalP"/>
    </source>
</evidence>
<comment type="caution">
    <text evidence="2">The sequence shown here is derived from an EMBL/GenBank/DDBJ whole genome shotgun (WGS) entry which is preliminary data.</text>
</comment>
<dbReference type="Proteomes" id="UP000534186">
    <property type="component" value="Unassembled WGS sequence"/>
</dbReference>
<sequence>MTKTLPILVGALLAINAYASPPAPTKAPRTVQISNTAAPPIIRVMLNESTLLELPPEEKVATVFGGNTQDWIFSAGHVASRFVSVKPKAEAAKTSTNVHIISDHGNEYTLELQEVSGDPNASFDMTVFLVPADKDAQKKMGDDPVFVPVAEVKELEREVTEVKSRAATEHKEAQDAQEKYASTYPGNLHFDYRWDHGKAKALGVRQIWDDGKFTYIQGKFEEPPVVYELKDKKGSLINFDFANGLYTVPKLLQNGYVAIGKAKVEFHREVAN</sequence>
<evidence type="ECO:0000313" key="2">
    <source>
        <dbReference type="EMBL" id="NYF54109.1"/>
    </source>
</evidence>
<proteinExistence type="predicted"/>
<name>A0A7Y9NRB2_9BACT</name>
<organism evidence="2 3">
    <name type="scientific">Tunturiibacter lichenicola</name>
    <dbReference type="NCBI Taxonomy" id="2051959"/>
    <lineage>
        <taxon>Bacteria</taxon>
        <taxon>Pseudomonadati</taxon>
        <taxon>Acidobacteriota</taxon>
        <taxon>Terriglobia</taxon>
        <taxon>Terriglobales</taxon>
        <taxon>Acidobacteriaceae</taxon>
        <taxon>Tunturiibacter</taxon>
    </lineage>
</organism>
<accession>A0A7Y9NRB2</accession>
<protein>
    <submittedName>
        <fullName evidence="2">Type IV secretion system protein VirB9</fullName>
    </submittedName>
</protein>
<reference evidence="2 3" key="1">
    <citation type="submission" date="2020-07" db="EMBL/GenBank/DDBJ databases">
        <title>Genomic Encyclopedia of Type Strains, Phase IV (KMG-V): Genome sequencing to study the core and pangenomes of soil and plant-associated prokaryotes.</title>
        <authorList>
            <person name="Whitman W."/>
        </authorList>
    </citation>
    <scope>NUCLEOTIDE SEQUENCE [LARGE SCALE GENOMIC DNA]</scope>
    <source>
        <strain evidence="2 3">M8UP30</strain>
    </source>
</reference>
<keyword evidence="1" id="KW-0732">Signal</keyword>
<dbReference type="InterPro" id="IPR010258">
    <property type="entry name" value="Conjugal_tfr_TrbG/VirB9/CagX"/>
</dbReference>
<evidence type="ECO:0000313" key="3">
    <source>
        <dbReference type="Proteomes" id="UP000534186"/>
    </source>
</evidence>
<dbReference type="Pfam" id="PF03524">
    <property type="entry name" value="CagX"/>
    <property type="match status" value="1"/>
</dbReference>
<feature type="signal peptide" evidence="1">
    <location>
        <begin position="1"/>
        <end position="19"/>
    </location>
</feature>